<accession>A0A0D2CZC2</accession>
<evidence type="ECO:0000313" key="3">
    <source>
        <dbReference type="EMBL" id="KIW55482.1"/>
    </source>
</evidence>
<dbReference type="GO" id="GO:0005634">
    <property type="term" value="C:nucleus"/>
    <property type="evidence" value="ECO:0007669"/>
    <property type="project" value="UniProtKB-SubCell"/>
</dbReference>
<dbReference type="GO" id="GO:0000976">
    <property type="term" value="F:transcription cis-regulatory region binding"/>
    <property type="evidence" value="ECO:0007669"/>
    <property type="project" value="TreeGrafter"/>
</dbReference>
<dbReference type="OrthoDB" id="272481at2759"/>
<dbReference type="AlphaFoldDB" id="A0A0D2CZC2"/>
<dbReference type="CDD" id="cd12148">
    <property type="entry name" value="fungal_TF_MHR"/>
    <property type="match status" value="1"/>
</dbReference>
<dbReference type="GeneID" id="25326129"/>
<comment type="subcellular location">
    <subcellularLocation>
        <location evidence="1">Nucleus</location>
    </subcellularLocation>
</comment>
<evidence type="ECO:0000313" key="4">
    <source>
        <dbReference type="Proteomes" id="UP000054342"/>
    </source>
</evidence>
<proteinExistence type="predicted"/>
<dbReference type="GO" id="GO:0045944">
    <property type="term" value="P:positive regulation of transcription by RNA polymerase II"/>
    <property type="evidence" value="ECO:0007669"/>
    <property type="project" value="TreeGrafter"/>
</dbReference>
<reference evidence="3 4" key="1">
    <citation type="submission" date="2015-01" db="EMBL/GenBank/DDBJ databases">
        <title>The Genome Sequence of Exophiala xenobiotica CBS118157.</title>
        <authorList>
            <consortium name="The Broad Institute Genomics Platform"/>
            <person name="Cuomo C."/>
            <person name="de Hoog S."/>
            <person name="Gorbushina A."/>
            <person name="Stielow B."/>
            <person name="Teixiera M."/>
            <person name="Abouelleil A."/>
            <person name="Chapman S.B."/>
            <person name="Priest M."/>
            <person name="Young S.K."/>
            <person name="Wortman J."/>
            <person name="Nusbaum C."/>
            <person name="Birren B."/>
        </authorList>
    </citation>
    <scope>NUCLEOTIDE SEQUENCE [LARGE SCALE GENOMIC DNA]</scope>
    <source>
        <strain evidence="3 4">CBS 118157</strain>
    </source>
</reference>
<keyword evidence="4" id="KW-1185">Reference proteome</keyword>
<dbReference type="EMBL" id="KN847319">
    <property type="protein sequence ID" value="KIW55482.1"/>
    <property type="molecule type" value="Genomic_DNA"/>
</dbReference>
<dbReference type="RefSeq" id="XP_013316066.1">
    <property type="nucleotide sequence ID" value="XM_013460612.1"/>
</dbReference>
<dbReference type="InterPro" id="IPR021858">
    <property type="entry name" value="Fun_TF"/>
</dbReference>
<keyword evidence="2" id="KW-0539">Nucleus</keyword>
<dbReference type="Pfam" id="PF11951">
    <property type="entry name" value="Fungal_trans_2"/>
    <property type="match status" value="1"/>
</dbReference>
<dbReference type="PANTHER" id="PTHR37534">
    <property type="entry name" value="TRANSCRIPTIONAL ACTIVATOR PROTEIN UGA3"/>
    <property type="match status" value="1"/>
</dbReference>
<dbReference type="STRING" id="348802.A0A0D2CZC2"/>
<dbReference type="PANTHER" id="PTHR37534:SF2">
    <property type="entry name" value="N-ACETYLTRANSFERASE DOMAIN-CONTAINING PROTEIN"/>
    <property type="match status" value="1"/>
</dbReference>
<evidence type="ECO:0008006" key="5">
    <source>
        <dbReference type="Google" id="ProtNLM"/>
    </source>
</evidence>
<evidence type="ECO:0000256" key="1">
    <source>
        <dbReference type="ARBA" id="ARBA00004123"/>
    </source>
</evidence>
<sequence length="409" mass="46258">MPKLVGKNGDEAVPTCGRCDKSGRWCDRSQSLRIRAQKNVGKQDETAIHALGATQAKAAEIRDPQTALQDEDIAQYFEHYLKELAPWYDLNDLDMTFAVIVASRAQHSRLLLSAIIAFAAVHKSRTGHAASKNLAETHHAHCLRLLIGLDSDDLEIRNGTALAATCLLRSYEILSEEEDPNRHLFGAFSLIPLLSSALPSEQLLRAGLWNYLREDITFSLINECPLKIDLGEVNVEPCRDDDYASQITLLLGRLINAAFAKEQMTVERLRQALSHWYSTLPFRPYHESHSDGLPRIRMLQNCHFAAMHYYYVAMCLVDVSIARSARLEEYARLICGSTFTANNDPTMVNAYGPICYSAKWLRRDEDRREVVNRLLGSQRRTGWPVQAIIVRLKEHWLTGTESFESRSST</sequence>
<name>A0A0D2CZC2_9EURO</name>
<dbReference type="HOGENOM" id="CLU_008719_0_1_1"/>
<evidence type="ECO:0000256" key="2">
    <source>
        <dbReference type="ARBA" id="ARBA00023242"/>
    </source>
</evidence>
<protein>
    <recommendedName>
        <fullName evidence="5">Zn(2)-C6 fungal-type domain-containing protein</fullName>
    </recommendedName>
</protein>
<gene>
    <name evidence="3" type="ORF">PV05_04221</name>
</gene>
<organism evidence="3 4">
    <name type="scientific">Exophiala xenobiotica</name>
    <dbReference type="NCBI Taxonomy" id="348802"/>
    <lineage>
        <taxon>Eukaryota</taxon>
        <taxon>Fungi</taxon>
        <taxon>Dikarya</taxon>
        <taxon>Ascomycota</taxon>
        <taxon>Pezizomycotina</taxon>
        <taxon>Eurotiomycetes</taxon>
        <taxon>Chaetothyriomycetidae</taxon>
        <taxon>Chaetothyriales</taxon>
        <taxon>Herpotrichiellaceae</taxon>
        <taxon>Exophiala</taxon>
    </lineage>
</organism>
<dbReference type="GO" id="GO:0003700">
    <property type="term" value="F:DNA-binding transcription factor activity"/>
    <property type="evidence" value="ECO:0007669"/>
    <property type="project" value="TreeGrafter"/>
</dbReference>
<dbReference type="Proteomes" id="UP000054342">
    <property type="component" value="Unassembled WGS sequence"/>
</dbReference>